<name>A0ABR2ZAK5_9AGAR</name>
<feature type="compositionally biased region" description="Low complexity" evidence="1">
    <location>
        <begin position="154"/>
        <end position="166"/>
    </location>
</feature>
<sequence length="356" mass="38834">MECTIHYKRSVRQSSEAQTAEGTNVPELNALEATFRDAQSPFPTCGLSLNPLGISSNGQNSRLATPEPYIGLRDGDHVVHDRALQELSMSPTLQSSENFLDLRLDLPLCLSTTVPVPSPAHSESLPAGPPEDPTPQLDVQLGTLPPLFTEDGVSSPRSSPMPSTPTLIRRNRVSRTFINGIRLRATNAKPHYGFMNAKKGSSGYKIVRTGSLLGPLPRHQINHRFTRTIDRILLNCEKVSNETGCWLYIAAHHPSVQGEHVHWMSPAMRDDLPPNTVDRLNNTSSSLFSALKLARRQNVAEVELEAGKARAERDAAQKTLVEQQTVIAKLAATLRSQGLNVNSILGPDGSIPGSQQ</sequence>
<feature type="region of interest" description="Disordered" evidence="1">
    <location>
        <begin position="115"/>
        <end position="166"/>
    </location>
</feature>
<dbReference type="EMBL" id="JBBXMP010000330">
    <property type="protein sequence ID" value="KAL0058333.1"/>
    <property type="molecule type" value="Genomic_DNA"/>
</dbReference>
<proteinExistence type="predicted"/>
<accession>A0ABR2ZAK5</accession>
<keyword evidence="3" id="KW-1185">Reference proteome</keyword>
<evidence type="ECO:0000256" key="1">
    <source>
        <dbReference type="SAM" id="MobiDB-lite"/>
    </source>
</evidence>
<protein>
    <submittedName>
        <fullName evidence="2">Uncharacterized protein</fullName>
    </submittedName>
</protein>
<evidence type="ECO:0000313" key="3">
    <source>
        <dbReference type="Proteomes" id="UP001437256"/>
    </source>
</evidence>
<reference evidence="2 3" key="1">
    <citation type="submission" date="2024-05" db="EMBL/GenBank/DDBJ databases">
        <title>A draft genome resource for the thread blight pathogen Marasmius tenuissimus strain MS-2.</title>
        <authorList>
            <person name="Yulfo-Soto G.E."/>
            <person name="Baruah I.K."/>
            <person name="Amoako-Attah I."/>
            <person name="Bukari Y."/>
            <person name="Meinhardt L.W."/>
            <person name="Bailey B.A."/>
            <person name="Cohen S.P."/>
        </authorList>
    </citation>
    <scope>NUCLEOTIDE SEQUENCE [LARGE SCALE GENOMIC DNA]</scope>
    <source>
        <strain evidence="2 3">MS-2</strain>
    </source>
</reference>
<dbReference type="Proteomes" id="UP001437256">
    <property type="component" value="Unassembled WGS sequence"/>
</dbReference>
<organism evidence="2 3">
    <name type="scientific">Marasmius tenuissimus</name>
    <dbReference type="NCBI Taxonomy" id="585030"/>
    <lineage>
        <taxon>Eukaryota</taxon>
        <taxon>Fungi</taxon>
        <taxon>Dikarya</taxon>
        <taxon>Basidiomycota</taxon>
        <taxon>Agaricomycotina</taxon>
        <taxon>Agaricomycetes</taxon>
        <taxon>Agaricomycetidae</taxon>
        <taxon>Agaricales</taxon>
        <taxon>Marasmiineae</taxon>
        <taxon>Marasmiaceae</taxon>
        <taxon>Marasmius</taxon>
    </lineage>
</organism>
<gene>
    <name evidence="2" type="ORF">AAF712_015001</name>
</gene>
<comment type="caution">
    <text evidence="2">The sequence shown here is derived from an EMBL/GenBank/DDBJ whole genome shotgun (WGS) entry which is preliminary data.</text>
</comment>
<evidence type="ECO:0000313" key="2">
    <source>
        <dbReference type="EMBL" id="KAL0058333.1"/>
    </source>
</evidence>